<dbReference type="SUPFAM" id="SSF57863">
    <property type="entry name" value="ArfGap/RecO-like zinc finger"/>
    <property type="match status" value="1"/>
</dbReference>
<organism evidence="3">
    <name type="scientific">Timema cristinae</name>
    <name type="common">Walking stick</name>
    <dbReference type="NCBI Taxonomy" id="61476"/>
    <lineage>
        <taxon>Eukaryota</taxon>
        <taxon>Metazoa</taxon>
        <taxon>Ecdysozoa</taxon>
        <taxon>Arthropoda</taxon>
        <taxon>Hexapoda</taxon>
        <taxon>Insecta</taxon>
        <taxon>Pterygota</taxon>
        <taxon>Neoptera</taxon>
        <taxon>Polyneoptera</taxon>
        <taxon>Phasmatodea</taxon>
        <taxon>Timematodea</taxon>
        <taxon>Timematoidea</taxon>
        <taxon>Timematidae</taxon>
        <taxon>Timema</taxon>
    </lineage>
</organism>
<protein>
    <recommendedName>
        <fullName evidence="2">Arf-GAP domain-containing protein</fullName>
    </recommendedName>
</protein>
<name>A0A7R9CQT4_TIMCR</name>
<dbReference type="PANTHER" id="PTHR45705:SF1">
    <property type="entry name" value="FI20236P1"/>
    <property type="match status" value="1"/>
</dbReference>
<reference evidence="3" key="1">
    <citation type="submission" date="2020-11" db="EMBL/GenBank/DDBJ databases">
        <authorList>
            <person name="Tran Van P."/>
        </authorList>
    </citation>
    <scope>NUCLEOTIDE SEQUENCE</scope>
</reference>
<dbReference type="InterPro" id="IPR051718">
    <property type="entry name" value="ARF_GTPase-activating"/>
</dbReference>
<dbReference type="PANTHER" id="PTHR45705">
    <property type="entry name" value="FI20236P1"/>
    <property type="match status" value="1"/>
</dbReference>
<dbReference type="InterPro" id="IPR001164">
    <property type="entry name" value="ArfGAP_dom"/>
</dbReference>
<dbReference type="AlphaFoldDB" id="A0A7R9CQT4"/>
<feature type="region of interest" description="Disordered" evidence="1">
    <location>
        <begin position="167"/>
        <end position="227"/>
    </location>
</feature>
<dbReference type="Pfam" id="PF01412">
    <property type="entry name" value="ArfGap"/>
    <property type="match status" value="1"/>
</dbReference>
<evidence type="ECO:0000256" key="1">
    <source>
        <dbReference type="SAM" id="MobiDB-lite"/>
    </source>
</evidence>
<gene>
    <name evidence="3" type="ORF">TCEB3V08_LOCUS5757</name>
</gene>
<sequence>MIFSCHIYYFCCQNCCIVFEIMSRTEKDRLKQIQDRCQALLTEMLRDDDNKYCVDCDAKVKYVETSNTRLVATPVTAHLSSVTVSLRFFLASFLNSDDILDCTRSLQQMGNSRARAVYEANLPDNFRRPQTDSSLEAFVRAKYEQKKYIAREWVPPSIPKVNWDKELDEESERQRRRKKELNQQRQVRKSNHSASETTVPQLLPKPKGSTSPKIPRTTAEASKTAPKSATLDLLGLESPVSSTATPVSSSVSAGGGDDIFSSFLSAPPASEAVSPAVNTKPVEKTEEPVKGRSAEEESFFNQPAPSSAEKRQLTKDSILALYATQPTQPVSQQPMFGIPGGLYTQPSSGFPTAAPGLSYGISNNMLGAQPIQNGVYAVPGLGSQPLAATVPVSGIASNPFFNMGTPAAAFPIMTQLPQQFVNLNIGAPIEHPPPQGYMGLQGVTRPVGRQVLGQGIDELMMGPVQQPANPGHTLATNLWQ</sequence>
<accession>A0A7R9CQT4</accession>
<feature type="region of interest" description="Disordered" evidence="1">
    <location>
        <begin position="271"/>
        <end position="310"/>
    </location>
</feature>
<dbReference type="InterPro" id="IPR037278">
    <property type="entry name" value="ARFGAP/RecO"/>
</dbReference>
<dbReference type="GO" id="GO:0005096">
    <property type="term" value="F:GTPase activator activity"/>
    <property type="evidence" value="ECO:0007669"/>
    <property type="project" value="InterPro"/>
</dbReference>
<dbReference type="Gene3D" id="1.10.220.150">
    <property type="entry name" value="Arf GTPase activating protein"/>
    <property type="match status" value="1"/>
</dbReference>
<dbReference type="GO" id="GO:0005737">
    <property type="term" value="C:cytoplasm"/>
    <property type="evidence" value="ECO:0007669"/>
    <property type="project" value="TreeGrafter"/>
</dbReference>
<dbReference type="InterPro" id="IPR038508">
    <property type="entry name" value="ArfGAP_dom_sf"/>
</dbReference>
<evidence type="ECO:0000313" key="3">
    <source>
        <dbReference type="EMBL" id="CAD7400911.1"/>
    </source>
</evidence>
<proteinExistence type="predicted"/>
<dbReference type="EMBL" id="OC318184">
    <property type="protein sequence ID" value="CAD7400911.1"/>
    <property type="molecule type" value="Genomic_DNA"/>
</dbReference>
<feature type="compositionally biased region" description="Basic and acidic residues" evidence="1">
    <location>
        <begin position="281"/>
        <end position="295"/>
    </location>
</feature>
<feature type="domain" description="Arf-GAP" evidence="2">
    <location>
        <begin position="40"/>
        <end position="151"/>
    </location>
</feature>
<evidence type="ECO:0000259" key="2">
    <source>
        <dbReference type="Pfam" id="PF01412"/>
    </source>
</evidence>